<dbReference type="InterPro" id="IPR002575">
    <property type="entry name" value="Aminoglycoside_PTrfase"/>
</dbReference>
<dbReference type="Gene3D" id="3.90.1200.10">
    <property type="match status" value="1"/>
</dbReference>
<dbReference type="Proteomes" id="UP000252415">
    <property type="component" value="Unassembled WGS sequence"/>
</dbReference>
<dbReference type="AlphaFoldDB" id="A0A368W238"/>
<dbReference type="RefSeq" id="WP_114379831.1">
    <property type="nucleotide sequence ID" value="NZ_QPJD01000005.1"/>
</dbReference>
<feature type="domain" description="Aminoglycoside phosphotransferase" evidence="1">
    <location>
        <begin position="29"/>
        <end position="267"/>
    </location>
</feature>
<sequence length="320" mass="36698">MDSGIKWKLTDSELSAITEHTFGQTASAVKELTDGWANSAYDVTLEDGRSFIVKAAPLSNTKMMTYELDLMNTEVEVLRLVKQDGVVPVPLVYAHDASESLVNCEYFIMEKLEGDPYVKVKDSMSEEQRARIEFQLGVYNRRINEIRGERFGIYAASAEAGPSWKDTFHRMLLSVLSDGESAGVQLPAEYETIRHEISLRLDPLDEVTEPRLVHWDLWDGNVFVKDGTITGIIDFERTLWGDPLLEMYFSHFNNSKPFLEGYGIEQLTPAQRSRRALYDLYLDLILYIECPYRLYTDNNHIQWARENAEKGWVRFLASQG</sequence>
<dbReference type="Pfam" id="PF01636">
    <property type="entry name" value="APH"/>
    <property type="match status" value="1"/>
</dbReference>
<evidence type="ECO:0000313" key="3">
    <source>
        <dbReference type="Proteomes" id="UP000252415"/>
    </source>
</evidence>
<dbReference type="PANTHER" id="PTHR21310">
    <property type="entry name" value="AMINOGLYCOSIDE PHOSPHOTRANSFERASE-RELATED-RELATED"/>
    <property type="match status" value="1"/>
</dbReference>
<protein>
    <submittedName>
        <fullName evidence="2">Aminoglycoside phosphotransferase (APT) family kinase protein</fullName>
    </submittedName>
</protein>
<gene>
    <name evidence="2" type="ORF">DFP97_105280</name>
</gene>
<keyword evidence="2" id="KW-0808">Transferase</keyword>
<dbReference type="OrthoDB" id="334783at2"/>
<reference evidence="2 3" key="1">
    <citation type="submission" date="2018-07" db="EMBL/GenBank/DDBJ databases">
        <title>Genomic Encyclopedia of Type Strains, Phase III (KMG-III): the genomes of soil and plant-associated and newly described type strains.</title>
        <authorList>
            <person name="Whitman W."/>
        </authorList>
    </citation>
    <scope>NUCLEOTIDE SEQUENCE [LARGE SCALE GENOMIC DNA]</scope>
    <source>
        <strain evidence="2 3">CECT 7506</strain>
    </source>
</reference>
<dbReference type="Gene3D" id="3.30.200.20">
    <property type="entry name" value="Phosphorylase Kinase, domain 1"/>
    <property type="match status" value="1"/>
</dbReference>
<evidence type="ECO:0000259" key="1">
    <source>
        <dbReference type="Pfam" id="PF01636"/>
    </source>
</evidence>
<dbReference type="InterPro" id="IPR051678">
    <property type="entry name" value="AGP_Transferase"/>
</dbReference>
<dbReference type="SUPFAM" id="SSF56112">
    <property type="entry name" value="Protein kinase-like (PK-like)"/>
    <property type="match status" value="1"/>
</dbReference>
<dbReference type="InterPro" id="IPR011009">
    <property type="entry name" value="Kinase-like_dom_sf"/>
</dbReference>
<comment type="caution">
    <text evidence="2">The sequence shown here is derived from an EMBL/GenBank/DDBJ whole genome shotgun (WGS) entry which is preliminary data.</text>
</comment>
<accession>A0A368W238</accession>
<dbReference type="GO" id="GO:0016301">
    <property type="term" value="F:kinase activity"/>
    <property type="evidence" value="ECO:0007669"/>
    <property type="project" value="UniProtKB-KW"/>
</dbReference>
<keyword evidence="3" id="KW-1185">Reference proteome</keyword>
<keyword evidence="2" id="KW-0418">Kinase</keyword>
<proteinExistence type="predicted"/>
<evidence type="ECO:0000313" key="2">
    <source>
        <dbReference type="EMBL" id="RCW49095.1"/>
    </source>
</evidence>
<dbReference type="EMBL" id="QPJD01000005">
    <property type="protein sequence ID" value="RCW49095.1"/>
    <property type="molecule type" value="Genomic_DNA"/>
</dbReference>
<organism evidence="2 3">
    <name type="scientific">Paenibacillus prosopidis</name>
    <dbReference type="NCBI Taxonomy" id="630520"/>
    <lineage>
        <taxon>Bacteria</taxon>
        <taxon>Bacillati</taxon>
        <taxon>Bacillota</taxon>
        <taxon>Bacilli</taxon>
        <taxon>Bacillales</taxon>
        <taxon>Paenibacillaceae</taxon>
        <taxon>Paenibacillus</taxon>
    </lineage>
</organism>
<name>A0A368W238_9BACL</name>
<dbReference type="PANTHER" id="PTHR21310:SF15">
    <property type="entry name" value="AMINOGLYCOSIDE PHOSPHOTRANSFERASE DOMAIN-CONTAINING PROTEIN"/>
    <property type="match status" value="1"/>
</dbReference>